<organism evidence="1 2">
    <name type="scientific">Cercospora berteroae</name>
    <dbReference type="NCBI Taxonomy" id="357750"/>
    <lineage>
        <taxon>Eukaryota</taxon>
        <taxon>Fungi</taxon>
        <taxon>Dikarya</taxon>
        <taxon>Ascomycota</taxon>
        <taxon>Pezizomycotina</taxon>
        <taxon>Dothideomycetes</taxon>
        <taxon>Dothideomycetidae</taxon>
        <taxon>Mycosphaerellales</taxon>
        <taxon>Mycosphaerellaceae</taxon>
        <taxon>Cercospora</taxon>
    </lineage>
</organism>
<proteinExistence type="predicted"/>
<dbReference type="AlphaFoldDB" id="A0A2S6C3E7"/>
<keyword evidence="2" id="KW-1185">Reference proteome</keyword>
<dbReference type="Proteomes" id="UP000237631">
    <property type="component" value="Unassembled WGS sequence"/>
</dbReference>
<dbReference type="EMBL" id="PNEN01000569">
    <property type="protein sequence ID" value="PPJ54233.1"/>
    <property type="molecule type" value="Genomic_DNA"/>
</dbReference>
<name>A0A2S6C3E7_9PEZI</name>
<evidence type="ECO:0000313" key="1">
    <source>
        <dbReference type="EMBL" id="PPJ54233.1"/>
    </source>
</evidence>
<comment type="caution">
    <text evidence="1">The sequence shown here is derived from an EMBL/GenBank/DDBJ whole genome shotgun (WGS) entry which is preliminary data.</text>
</comment>
<accession>A0A2S6C3E7</accession>
<reference evidence="2" key="1">
    <citation type="journal article" date="2017" name="bioRxiv">
        <title>Conservation of a gene cluster reveals novel cercosporin biosynthetic mechanisms and extends production to the genus Colletotrichum.</title>
        <authorList>
            <person name="de Jonge R."/>
            <person name="Ebert M.K."/>
            <person name="Huitt-Roehl C.R."/>
            <person name="Pal P."/>
            <person name="Suttle J.C."/>
            <person name="Spanner R.E."/>
            <person name="Neubauer J.D."/>
            <person name="Jurick W.M.II."/>
            <person name="Stott K.A."/>
            <person name="Secor G.A."/>
            <person name="Thomma B.P.H.J."/>
            <person name="Van de Peer Y."/>
            <person name="Townsend C.A."/>
            <person name="Bolton M.D."/>
        </authorList>
    </citation>
    <scope>NUCLEOTIDE SEQUENCE [LARGE SCALE GENOMIC DNA]</scope>
    <source>
        <strain evidence="2">CBS538.71</strain>
    </source>
</reference>
<evidence type="ECO:0000313" key="2">
    <source>
        <dbReference type="Proteomes" id="UP000237631"/>
    </source>
</evidence>
<protein>
    <submittedName>
        <fullName evidence="1">Uncharacterized protein</fullName>
    </submittedName>
</protein>
<dbReference type="OrthoDB" id="3850897at2759"/>
<gene>
    <name evidence="1" type="ORF">CBER1_05172</name>
</gene>
<sequence>MQSGGWPVPRSTIKSKKHIVAQLSDDELRKRIFANTAVLFPSLPSPLVEGSPYEIVYASKAREGEDGNPWQYAMIVRRNPSGGYTPLIKGQSWATSQPWSMVLQGLLDTTATLIHKTIGQATMPQLGLYEELPRYSPQAQRT</sequence>